<gene>
    <name evidence="1" type="ORF">K4L44_05255</name>
</gene>
<accession>A0AC61NNW4</accession>
<dbReference type="EMBL" id="CP081303">
    <property type="protein sequence ID" value="QZE15242.1"/>
    <property type="molecule type" value="Genomic_DNA"/>
</dbReference>
<name>A0AC61NNW4_9BACT</name>
<evidence type="ECO:0000313" key="1">
    <source>
        <dbReference type="EMBL" id="QZE15242.1"/>
    </source>
</evidence>
<evidence type="ECO:0000313" key="2">
    <source>
        <dbReference type="Proteomes" id="UP000826212"/>
    </source>
</evidence>
<protein>
    <submittedName>
        <fullName evidence="1">Uncharacterized protein</fullName>
    </submittedName>
</protein>
<dbReference type="Proteomes" id="UP000826212">
    <property type="component" value="Chromosome"/>
</dbReference>
<keyword evidence="2" id="KW-1185">Reference proteome</keyword>
<sequence length="351" mass="40646">MKLKGILVLTLLMVVSIRASYAQKNIEIDKFDLNFDGRLEYGNTPVNQQDNKVRQSEYSMQGFIMYADVRLSNNLYGFYRQEFTGYLNREGGVSTHINMLLIGYDYNHWSFVIGKQPVLNGIYEAFYLPGDVYSYSELSCGFPVWKTGLRISHRIGLQEFGVQILNGDLSRVEAKSNTNPLLLNFYWAGDIGKGLIQTRLNFAGYSKDNFERYSSKIGLHWNLPHILMDTDFGIDNGLPGFAPQKVRVVAAPIQCIWRHGLIRPGFKYIPNYIDNGTDKKFRFVEANQTGFKQQMLMFLELHPWEKDNFHLFALGGWTEYGTIKENHYKALHQLYEFRVGVKFGLHWPIKR</sequence>
<proteinExistence type="predicted"/>
<organism evidence="1 2">
    <name type="scientific">Halosquirtibacter laminarini</name>
    <dbReference type="NCBI Taxonomy" id="3374600"/>
    <lineage>
        <taxon>Bacteria</taxon>
        <taxon>Pseudomonadati</taxon>
        <taxon>Bacteroidota</taxon>
        <taxon>Bacteroidia</taxon>
        <taxon>Marinilabiliales</taxon>
        <taxon>Prolixibacteraceae</taxon>
        <taxon>Halosquirtibacter</taxon>
    </lineage>
</organism>
<reference evidence="1" key="1">
    <citation type="submission" date="2021-08" db="EMBL/GenBank/DDBJ databases">
        <title>Novel anaerobic bacterium isolated from sea squirt in East Sea, Republic of Korea.</title>
        <authorList>
            <person name="Nguyen T.H."/>
            <person name="Li Z."/>
            <person name="Lee Y.-J."/>
            <person name="Ko J."/>
            <person name="Kim S.-G."/>
        </authorList>
    </citation>
    <scope>NUCLEOTIDE SEQUENCE</scope>
    <source>
        <strain evidence="1">KCTC 25031</strain>
    </source>
</reference>